<reference evidence="7 8" key="1">
    <citation type="submission" date="2015-02" db="EMBL/GenBank/DDBJ databases">
        <authorList>
            <person name="Ju K.-S."/>
            <person name="Doroghazi J.R."/>
            <person name="Metcalf W."/>
        </authorList>
    </citation>
    <scope>NUCLEOTIDE SEQUENCE [LARGE SCALE GENOMIC DNA]</scope>
    <source>
        <strain evidence="7 8">NRRL ISP-5550</strain>
    </source>
</reference>
<dbReference type="InterPro" id="IPR036736">
    <property type="entry name" value="ACP-like_sf"/>
</dbReference>
<dbReference type="STRING" id="68223.GCA_002028425_07157"/>
<evidence type="ECO:0000256" key="5">
    <source>
        <dbReference type="SAM" id="MobiDB-lite"/>
    </source>
</evidence>
<feature type="region of interest" description="Disordered" evidence="5">
    <location>
        <begin position="101"/>
        <end position="129"/>
    </location>
</feature>
<dbReference type="PANTHER" id="PTHR43775:SF51">
    <property type="entry name" value="INACTIVE PHENOLPHTHIOCEROL SYNTHESIS POLYKETIDE SYNTHASE TYPE I PKS1-RELATED"/>
    <property type="match status" value="1"/>
</dbReference>
<dbReference type="AlphaFoldDB" id="A0A0F4IFD6"/>
<dbReference type="PATRIC" id="fig|68223.7.peg.5393"/>
<dbReference type="SUPFAM" id="SSF47336">
    <property type="entry name" value="ACP-like"/>
    <property type="match status" value="1"/>
</dbReference>
<keyword evidence="8" id="KW-1185">Reference proteome</keyword>
<dbReference type="PROSITE" id="PS00012">
    <property type="entry name" value="PHOSPHOPANTETHEINE"/>
    <property type="match status" value="1"/>
</dbReference>
<dbReference type="PROSITE" id="PS50075">
    <property type="entry name" value="CARRIER"/>
    <property type="match status" value="1"/>
</dbReference>
<evidence type="ECO:0000256" key="4">
    <source>
        <dbReference type="ARBA" id="ARBA00023268"/>
    </source>
</evidence>
<keyword evidence="3" id="KW-0808">Transferase</keyword>
<dbReference type="RefSeq" id="WP_045952351.1">
    <property type="nucleotide sequence ID" value="NZ_JZWV01001490.1"/>
</dbReference>
<feature type="non-terminal residue" evidence="7">
    <location>
        <position position="1"/>
    </location>
</feature>
<keyword evidence="1" id="KW-0596">Phosphopantetheine</keyword>
<dbReference type="Gene3D" id="1.10.1200.10">
    <property type="entry name" value="ACP-like"/>
    <property type="match status" value="1"/>
</dbReference>
<evidence type="ECO:0000256" key="3">
    <source>
        <dbReference type="ARBA" id="ARBA00022679"/>
    </source>
</evidence>
<name>A0A0F4IFD6_9ACTN</name>
<evidence type="ECO:0000313" key="7">
    <source>
        <dbReference type="EMBL" id="KJY20722.1"/>
    </source>
</evidence>
<dbReference type="GO" id="GO:0017000">
    <property type="term" value="P:antibiotic biosynthetic process"/>
    <property type="evidence" value="ECO:0007669"/>
    <property type="project" value="UniProtKB-ARBA"/>
</dbReference>
<dbReference type="InterPro" id="IPR020806">
    <property type="entry name" value="PKS_PP-bd"/>
</dbReference>
<accession>A0A0F4IFD6</accession>
<dbReference type="GO" id="GO:0031177">
    <property type="term" value="F:phosphopantetheine binding"/>
    <property type="evidence" value="ECO:0007669"/>
    <property type="project" value="InterPro"/>
</dbReference>
<evidence type="ECO:0000259" key="6">
    <source>
        <dbReference type="PROSITE" id="PS50075"/>
    </source>
</evidence>
<dbReference type="InterPro" id="IPR006162">
    <property type="entry name" value="Ppantetheine_attach_site"/>
</dbReference>
<keyword evidence="2" id="KW-0597">Phosphoprotein</keyword>
<protein>
    <recommendedName>
        <fullName evidence="6">Carrier domain-containing protein</fullName>
    </recommendedName>
</protein>
<evidence type="ECO:0000313" key="8">
    <source>
        <dbReference type="Proteomes" id="UP000033551"/>
    </source>
</evidence>
<dbReference type="Pfam" id="PF00550">
    <property type="entry name" value="PP-binding"/>
    <property type="match status" value="1"/>
</dbReference>
<dbReference type="Proteomes" id="UP000033551">
    <property type="component" value="Unassembled WGS sequence"/>
</dbReference>
<evidence type="ECO:0000256" key="2">
    <source>
        <dbReference type="ARBA" id="ARBA00022553"/>
    </source>
</evidence>
<dbReference type="InterPro" id="IPR050091">
    <property type="entry name" value="PKS_NRPS_Biosynth_Enz"/>
</dbReference>
<proteinExistence type="predicted"/>
<comment type="caution">
    <text evidence="7">The sequence shown here is derived from an EMBL/GenBank/DDBJ whole genome shotgun (WGS) entry which is preliminary data.</text>
</comment>
<feature type="domain" description="Carrier" evidence="6">
    <location>
        <begin position="1"/>
        <end position="49"/>
    </location>
</feature>
<sequence>AFRDLGFDSLTAVELRNQLGAATGLRLPASLLFDHPTPAALAGHLAGALPAGGPGGDAPAPSLLAEIDRLETAFARAPQDRATRATAALRLEVLLAKWREASAGPGTGTGPVPGHHTGEGAEAEVAQASDEELFDLLDGELDTH</sequence>
<gene>
    <name evidence="7" type="ORF">VR44_38590</name>
</gene>
<keyword evidence="4" id="KW-0511">Multifunctional enzyme</keyword>
<dbReference type="GO" id="GO:0006633">
    <property type="term" value="P:fatty acid biosynthetic process"/>
    <property type="evidence" value="ECO:0007669"/>
    <property type="project" value="TreeGrafter"/>
</dbReference>
<organism evidence="7 8">
    <name type="scientific">Streptomyces katrae</name>
    <dbReference type="NCBI Taxonomy" id="68223"/>
    <lineage>
        <taxon>Bacteria</taxon>
        <taxon>Bacillati</taxon>
        <taxon>Actinomycetota</taxon>
        <taxon>Actinomycetes</taxon>
        <taxon>Kitasatosporales</taxon>
        <taxon>Streptomycetaceae</taxon>
        <taxon>Streptomyces</taxon>
    </lineage>
</organism>
<dbReference type="GO" id="GO:0004312">
    <property type="term" value="F:fatty acid synthase activity"/>
    <property type="evidence" value="ECO:0007669"/>
    <property type="project" value="TreeGrafter"/>
</dbReference>
<dbReference type="PANTHER" id="PTHR43775">
    <property type="entry name" value="FATTY ACID SYNTHASE"/>
    <property type="match status" value="1"/>
</dbReference>
<evidence type="ECO:0000256" key="1">
    <source>
        <dbReference type="ARBA" id="ARBA00022450"/>
    </source>
</evidence>
<dbReference type="SMART" id="SM00823">
    <property type="entry name" value="PKS_PP"/>
    <property type="match status" value="1"/>
</dbReference>
<dbReference type="EMBL" id="JZWV01001490">
    <property type="protein sequence ID" value="KJY20722.1"/>
    <property type="molecule type" value="Genomic_DNA"/>
</dbReference>
<dbReference type="InterPro" id="IPR009081">
    <property type="entry name" value="PP-bd_ACP"/>
</dbReference>